<dbReference type="Gene3D" id="3.90.1200.10">
    <property type="match status" value="1"/>
</dbReference>
<sequence>MDLPSCIKMTAEPLSPSPSALMPPAAVIDGLQAWAARFCGPLARVESVRDLGGHSGETFCFTVIEGDRHRDLVVRLAPPEQGDRAADNLMRQASLLRLLSNARAKVPSVVDASATGQDFAGAHMIVEMLAGRPLIMGPEGGKPWLPPEDRRSAYCAAASELARFHERSVLDRLDGWDTQRTPAEEVALWQPALDRSAQADWTGIGMELADALAKSAPAEWTPGLCHGDFQTNNILFDRNDSGVVVTGVVDWEVAHIGATELDIAWFIMMNDPLAWDPVERRGEGLDLASLVASYEEAAQRAVGNLDWFHALACYRIALIAGYKIKLHRTGRKRDEAWERASSSVPRLFSRAADLLSS</sequence>
<name>A0A7Y9XYA1_9SPHN</name>
<dbReference type="PANTHER" id="PTHR21310">
    <property type="entry name" value="AMINOGLYCOSIDE PHOSPHOTRANSFERASE-RELATED-RELATED"/>
    <property type="match status" value="1"/>
</dbReference>
<feature type="domain" description="Aminoglycoside phosphotransferase" evidence="1">
    <location>
        <begin position="66"/>
        <end position="276"/>
    </location>
</feature>
<evidence type="ECO:0000259" key="1">
    <source>
        <dbReference type="Pfam" id="PF01636"/>
    </source>
</evidence>
<keyword evidence="2" id="KW-0808">Transferase</keyword>
<evidence type="ECO:0000313" key="2">
    <source>
        <dbReference type="EMBL" id="NYH95498.1"/>
    </source>
</evidence>
<dbReference type="SUPFAM" id="SSF56112">
    <property type="entry name" value="Protein kinase-like (PK-like)"/>
    <property type="match status" value="1"/>
</dbReference>
<protein>
    <submittedName>
        <fullName evidence="2">Aminoglycoside phosphotransferase (APT) family kinase protein</fullName>
    </submittedName>
</protein>
<dbReference type="InterPro" id="IPR041726">
    <property type="entry name" value="ACAD10_11_N"/>
</dbReference>
<dbReference type="Gene3D" id="3.30.200.20">
    <property type="entry name" value="Phosphorylase Kinase, domain 1"/>
    <property type="match status" value="1"/>
</dbReference>
<evidence type="ECO:0000313" key="3">
    <source>
        <dbReference type="Proteomes" id="UP000522081"/>
    </source>
</evidence>
<dbReference type="EMBL" id="JACBZF010000002">
    <property type="protein sequence ID" value="NYH95498.1"/>
    <property type="molecule type" value="Genomic_DNA"/>
</dbReference>
<comment type="caution">
    <text evidence="2">The sequence shown here is derived from an EMBL/GenBank/DDBJ whole genome shotgun (WGS) entry which is preliminary data.</text>
</comment>
<dbReference type="Proteomes" id="UP000522081">
    <property type="component" value="Unassembled WGS sequence"/>
</dbReference>
<dbReference type="AlphaFoldDB" id="A0A7Y9XYA1"/>
<dbReference type="InterPro" id="IPR051678">
    <property type="entry name" value="AGP_Transferase"/>
</dbReference>
<proteinExistence type="predicted"/>
<keyword evidence="2" id="KW-0418">Kinase</keyword>
<dbReference type="CDD" id="cd05154">
    <property type="entry name" value="ACAD10_11_N-like"/>
    <property type="match status" value="1"/>
</dbReference>
<organism evidence="2 3">
    <name type="scientific">Novosphingobium marinum</name>
    <dbReference type="NCBI Taxonomy" id="1514948"/>
    <lineage>
        <taxon>Bacteria</taxon>
        <taxon>Pseudomonadati</taxon>
        <taxon>Pseudomonadota</taxon>
        <taxon>Alphaproteobacteria</taxon>
        <taxon>Sphingomonadales</taxon>
        <taxon>Sphingomonadaceae</taxon>
        <taxon>Novosphingobium</taxon>
    </lineage>
</organism>
<dbReference type="InterPro" id="IPR011009">
    <property type="entry name" value="Kinase-like_dom_sf"/>
</dbReference>
<dbReference type="GO" id="GO:0016301">
    <property type="term" value="F:kinase activity"/>
    <property type="evidence" value="ECO:0007669"/>
    <property type="project" value="UniProtKB-KW"/>
</dbReference>
<keyword evidence="3" id="KW-1185">Reference proteome</keyword>
<reference evidence="2 3" key="1">
    <citation type="submission" date="2020-07" db="EMBL/GenBank/DDBJ databases">
        <title>Genomic Encyclopedia of Type Strains, Phase IV (KMG-IV): sequencing the most valuable type-strain genomes for metagenomic binning, comparative biology and taxonomic classification.</title>
        <authorList>
            <person name="Goeker M."/>
        </authorList>
    </citation>
    <scope>NUCLEOTIDE SEQUENCE [LARGE SCALE GENOMIC DNA]</scope>
    <source>
        <strain evidence="2 3">DSM 29043</strain>
    </source>
</reference>
<dbReference type="InterPro" id="IPR002575">
    <property type="entry name" value="Aminoglycoside_PTrfase"/>
</dbReference>
<dbReference type="Pfam" id="PF01636">
    <property type="entry name" value="APH"/>
    <property type="match status" value="1"/>
</dbReference>
<gene>
    <name evidence="2" type="ORF">FHS75_001817</name>
</gene>
<accession>A0A7Y9XYA1</accession>